<accession>A6DRL8</accession>
<feature type="binding site" evidence="5">
    <location>
        <position position="132"/>
    </location>
    <ligand>
        <name>FMN</name>
        <dbReference type="ChEBI" id="CHEBI:58210"/>
    </ligand>
</feature>
<dbReference type="GO" id="GO:0106141">
    <property type="term" value="F:flavin prenyltransferase activity"/>
    <property type="evidence" value="ECO:0007669"/>
    <property type="project" value="UniProtKB-EC"/>
</dbReference>
<dbReference type="Gene3D" id="3.40.50.1950">
    <property type="entry name" value="Flavin prenyltransferase-like"/>
    <property type="match status" value="1"/>
</dbReference>
<name>A6DRL8_9BACT</name>
<keyword evidence="3 5" id="KW-0288">FMN</keyword>
<keyword evidence="1 5" id="KW-0637">Prenyltransferase</keyword>
<comment type="catalytic activity">
    <reaction evidence="5">
        <text>dimethylallyl phosphate + FMNH2 = prenylated FMNH2 + phosphate</text>
        <dbReference type="Rhea" id="RHEA:37743"/>
        <dbReference type="ChEBI" id="CHEBI:43474"/>
        <dbReference type="ChEBI" id="CHEBI:57618"/>
        <dbReference type="ChEBI" id="CHEBI:87467"/>
        <dbReference type="ChEBI" id="CHEBI:88052"/>
        <dbReference type="EC" id="2.5.1.129"/>
    </reaction>
</comment>
<dbReference type="OrthoDB" id="9781577at2"/>
<keyword evidence="7" id="KW-0456">Lyase</keyword>
<evidence type="ECO:0000259" key="6">
    <source>
        <dbReference type="Pfam" id="PF02441"/>
    </source>
</evidence>
<dbReference type="GO" id="GO:0016829">
    <property type="term" value="F:lyase activity"/>
    <property type="evidence" value="ECO:0007669"/>
    <property type="project" value="UniProtKB-KW"/>
</dbReference>
<dbReference type="STRING" id="313628.LNTAR_13097"/>
<keyword evidence="8" id="KW-1185">Reference proteome</keyword>
<evidence type="ECO:0000256" key="2">
    <source>
        <dbReference type="ARBA" id="ARBA00022630"/>
    </source>
</evidence>
<gene>
    <name evidence="5" type="primary">ubiX</name>
    <name evidence="7" type="ORF">LNTAR_13097</name>
</gene>
<comment type="function">
    <text evidence="5">Flavin prenyltransferase that catalyzes the synthesis of the prenylated FMN cofactor (prenyl-FMN) for 4-hydroxy-3-polyprenylbenzoic acid decarboxylase UbiD. The prenyltransferase is metal-independent and links a dimethylallyl moiety from dimethylallyl monophosphate (DMAP) to the flavin N5 and C6 atoms of FMN.</text>
</comment>
<dbReference type="RefSeq" id="WP_007280489.1">
    <property type="nucleotide sequence ID" value="NZ_ABCK01000025.1"/>
</dbReference>
<dbReference type="eggNOG" id="COG0163">
    <property type="taxonomic scope" value="Bacteria"/>
</dbReference>
<dbReference type="NCBIfam" id="TIGR00421">
    <property type="entry name" value="ubiX_pad"/>
    <property type="match status" value="1"/>
</dbReference>
<dbReference type="EMBL" id="ABCK01000025">
    <property type="protein sequence ID" value="EDM25687.1"/>
    <property type="molecule type" value="Genomic_DNA"/>
</dbReference>
<evidence type="ECO:0000256" key="4">
    <source>
        <dbReference type="ARBA" id="ARBA00022679"/>
    </source>
</evidence>
<organism evidence="7 8">
    <name type="scientific">Lentisphaera araneosa HTCC2155</name>
    <dbReference type="NCBI Taxonomy" id="313628"/>
    <lineage>
        <taxon>Bacteria</taxon>
        <taxon>Pseudomonadati</taxon>
        <taxon>Lentisphaerota</taxon>
        <taxon>Lentisphaeria</taxon>
        <taxon>Lentisphaerales</taxon>
        <taxon>Lentisphaeraceae</taxon>
        <taxon>Lentisphaera</taxon>
    </lineage>
</organism>
<keyword evidence="2 5" id="KW-0285">Flavoprotein</keyword>
<dbReference type="InterPro" id="IPR003382">
    <property type="entry name" value="Flavoprotein"/>
</dbReference>
<dbReference type="SUPFAM" id="SSF52507">
    <property type="entry name" value="Homo-oligomeric flavin-containing Cys decarboxylases, HFCD"/>
    <property type="match status" value="1"/>
</dbReference>
<evidence type="ECO:0000256" key="3">
    <source>
        <dbReference type="ARBA" id="ARBA00022643"/>
    </source>
</evidence>
<evidence type="ECO:0000313" key="7">
    <source>
        <dbReference type="EMBL" id="EDM25687.1"/>
    </source>
</evidence>
<dbReference type="InterPro" id="IPR036551">
    <property type="entry name" value="Flavin_trans-like"/>
</dbReference>
<feature type="binding site" evidence="5">
    <location>
        <begin position="12"/>
        <end position="14"/>
    </location>
    <ligand>
        <name>FMN</name>
        <dbReference type="ChEBI" id="CHEBI:58210"/>
    </ligand>
</feature>
<dbReference type="Proteomes" id="UP000004947">
    <property type="component" value="Unassembled WGS sequence"/>
</dbReference>
<feature type="domain" description="Flavoprotein" evidence="6">
    <location>
        <begin position="4"/>
        <end position="183"/>
    </location>
</feature>
<feature type="binding site" evidence="5">
    <location>
        <position position="178"/>
    </location>
    <ligand>
        <name>dimethylallyl phosphate</name>
        <dbReference type="ChEBI" id="CHEBI:88052"/>
    </ligand>
</feature>
<proteinExistence type="inferred from homology"/>
<dbReference type="Pfam" id="PF02441">
    <property type="entry name" value="Flavoprotein"/>
    <property type="match status" value="1"/>
</dbReference>
<sequence length="199" mass="21790">MTHKRYILAISGASGSYFAKACLKALVNTRAKIFVVASQTAKQIWTDEMNEGTLDDFIHSLSTEEQALIQVENIKNLSAAISSGSFRHDGMLIMPCSAKSLASIANGISSNLLERAADVCIKEGFPLVIGLRETPLSAIHLENALKLSRLGVQIVPCIPGFYHGDNSFEGMVNFVAGKALDQLKIDHKLYKRWKEDDHA</sequence>
<evidence type="ECO:0000256" key="5">
    <source>
        <dbReference type="HAMAP-Rule" id="MF_01984"/>
    </source>
</evidence>
<feature type="binding site" evidence="5">
    <location>
        <begin position="97"/>
        <end position="100"/>
    </location>
    <ligand>
        <name>FMN</name>
        <dbReference type="ChEBI" id="CHEBI:58210"/>
    </ligand>
</feature>
<dbReference type="HAMAP" id="MF_01984">
    <property type="entry name" value="ubiX_pad"/>
    <property type="match status" value="1"/>
</dbReference>
<evidence type="ECO:0000313" key="8">
    <source>
        <dbReference type="Proteomes" id="UP000004947"/>
    </source>
</evidence>
<feature type="binding site" evidence="5">
    <location>
        <position position="162"/>
    </location>
    <ligand>
        <name>dimethylallyl phosphate</name>
        <dbReference type="ChEBI" id="CHEBI:88052"/>
    </ligand>
</feature>
<evidence type="ECO:0000256" key="1">
    <source>
        <dbReference type="ARBA" id="ARBA00022602"/>
    </source>
</evidence>
<comment type="caution">
    <text evidence="5">Lacks conserved residue(s) required for the propagation of feature annotation.</text>
</comment>
<comment type="similarity">
    <text evidence="5">Belongs to the UbiX/PAD1 family.</text>
</comment>
<dbReference type="InterPro" id="IPR004507">
    <property type="entry name" value="UbiX-like"/>
</dbReference>
<keyword evidence="4 5" id="KW-0808">Transferase</keyword>
<feature type="binding site" evidence="5">
    <location>
        <position position="38"/>
    </location>
    <ligand>
        <name>FMN</name>
        <dbReference type="ChEBI" id="CHEBI:58210"/>
    </ligand>
</feature>
<comment type="caution">
    <text evidence="7">The sequence shown here is derived from an EMBL/GenBank/DDBJ whole genome shotgun (WGS) entry which is preliminary data.</text>
</comment>
<dbReference type="EC" id="2.5.1.129" evidence="5"/>
<protein>
    <recommendedName>
        <fullName evidence="5">Flavin prenyltransferase UbiX</fullName>
        <ecNumber evidence="5">2.5.1.129</ecNumber>
    </recommendedName>
</protein>
<dbReference type="AlphaFoldDB" id="A6DRL8"/>
<reference evidence="7 8" key="1">
    <citation type="journal article" date="2010" name="J. Bacteriol.">
        <title>Genome sequence of Lentisphaera araneosa HTCC2155T, the type species of the order Lentisphaerales in the phylum Lentisphaerae.</title>
        <authorList>
            <person name="Thrash J.C."/>
            <person name="Cho J.C."/>
            <person name="Vergin K.L."/>
            <person name="Morris R.M."/>
            <person name="Giovannoni S.J."/>
        </authorList>
    </citation>
    <scope>NUCLEOTIDE SEQUENCE [LARGE SCALE GENOMIC DNA]</scope>
    <source>
        <strain evidence="7 8">HTCC2155</strain>
    </source>
</reference>